<sequence>MFLQPFFTYNWSSGGGVGFNMEWTQNWEADTSTVWLNPTFSGLSSFGKQKISFAVGPRFNLNAPDGQDADLGFRAVLILLFPK</sequence>
<dbReference type="EMBL" id="RWBG01000004">
    <property type="protein sequence ID" value="RSK39305.1"/>
    <property type="molecule type" value="Genomic_DNA"/>
</dbReference>
<reference evidence="1 2" key="1">
    <citation type="submission" date="2018-12" db="EMBL/GenBank/DDBJ databases">
        <title>Mangrovimonas spongiae sp. nov., a novel member of the genus Mangrovimonas isolated from marine sponge.</title>
        <authorList>
            <person name="Zhuang L."/>
            <person name="Luo L."/>
        </authorList>
    </citation>
    <scope>NUCLEOTIDE SEQUENCE [LARGE SCALE GENOMIC DNA]</scope>
    <source>
        <strain evidence="1 2">HN-E26</strain>
    </source>
</reference>
<dbReference type="AlphaFoldDB" id="A0A428JYT0"/>
<evidence type="ECO:0000313" key="1">
    <source>
        <dbReference type="EMBL" id="RSK39305.1"/>
    </source>
</evidence>
<comment type="caution">
    <text evidence="1">The sequence shown here is derived from an EMBL/GenBank/DDBJ whole genome shotgun (WGS) entry which is preliminary data.</text>
</comment>
<dbReference type="RefSeq" id="WP_125468279.1">
    <property type="nucleotide sequence ID" value="NZ_RWBG01000004.1"/>
</dbReference>
<keyword evidence="2" id="KW-1185">Reference proteome</keyword>
<protein>
    <recommendedName>
        <fullName evidence="3">Transporter</fullName>
    </recommendedName>
</protein>
<organism evidence="1 2">
    <name type="scientific">Mangrovimonas spongiae</name>
    <dbReference type="NCBI Taxonomy" id="2494697"/>
    <lineage>
        <taxon>Bacteria</taxon>
        <taxon>Pseudomonadati</taxon>
        <taxon>Bacteroidota</taxon>
        <taxon>Flavobacteriia</taxon>
        <taxon>Flavobacteriales</taxon>
        <taxon>Flavobacteriaceae</taxon>
        <taxon>Mangrovimonas</taxon>
    </lineage>
</organism>
<evidence type="ECO:0008006" key="3">
    <source>
        <dbReference type="Google" id="ProtNLM"/>
    </source>
</evidence>
<dbReference type="Proteomes" id="UP000270620">
    <property type="component" value="Unassembled WGS sequence"/>
</dbReference>
<dbReference type="OrthoDB" id="9809066at2"/>
<evidence type="ECO:0000313" key="2">
    <source>
        <dbReference type="Proteomes" id="UP000270620"/>
    </source>
</evidence>
<proteinExistence type="predicted"/>
<name>A0A428JYT0_9FLAO</name>
<gene>
    <name evidence="1" type="ORF">EJA19_10275</name>
</gene>
<accession>A0A428JYT0</accession>